<evidence type="ECO:0000313" key="3">
    <source>
        <dbReference type="WBParaSite" id="TCNE_0000969201-mRNA-1"/>
    </source>
</evidence>
<sequence>MGALIPVQFCDSGPSWVPVETLARVWTPVESATKLYHKSSECLLNVAVAAQWASELELGRCERWSAGGAAYNSQAWQQPTAYANPTQRFVCSLGLRGAPHQFGGVLFNESYVTREYRHHKLHTWAVTDSTSA</sequence>
<reference evidence="1 2" key="2">
    <citation type="submission" date="2018-11" db="EMBL/GenBank/DDBJ databases">
        <authorList>
            <consortium name="Pathogen Informatics"/>
        </authorList>
    </citation>
    <scope>NUCLEOTIDE SEQUENCE [LARGE SCALE GENOMIC DNA]</scope>
</reference>
<proteinExistence type="predicted"/>
<dbReference type="WBParaSite" id="TCNE_0000969201-mRNA-1">
    <property type="protein sequence ID" value="TCNE_0000969201-mRNA-1"/>
    <property type="gene ID" value="TCNE_0000969201"/>
</dbReference>
<protein>
    <submittedName>
        <fullName evidence="3">Ricin B-type lectin domain-containing protein</fullName>
    </submittedName>
</protein>
<keyword evidence="2" id="KW-1185">Reference proteome</keyword>
<organism evidence="2 3">
    <name type="scientific">Toxocara canis</name>
    <name type="common">Canine roundworm</name>
    <dbReference type="NCBI Taxonomy" id="6265"/>
    <lineage>
        <taxon>Eukaryota</taxon>
        <taxon>Metazoa</taxon>
        <taxon>Ecdysozoa</taxon>
        <taxon>Nematoda</taxon>
        <taxon>Chromadorea</taxon>
        <taxon>Rhabditida</taxon>
        <taxon>Spirurina</taxon>
        <taxon>Ascaridomorpha</taxon>
        <taxon>Ascaridoidea</taxon>
        <taxon>Toxocaridae</taxon>
        <taxon>Toxocara</taxon>
    </lineage>
</organism>
<dbReference type="AlphaFoldDB" id="A0A183UMH2"/>
<dbReference type="Proteomes" id="UP000050794">
    <property type="component" value="Unassembled WGS sequence"/>
</dbReference>
<dbReference type="EMBL" id="UYWY01020254">
    <property type="protein sequence ID" value="VDM41013.1"/>
    <property type="molecule type" value="Genomic_DNA"/>
</dbReference>
<evidence type="ECO:0000313" key="1">
    <source>
        <dbReference type="EMBL" id="VDM41013.1"/>
    </source>
</evidence>
<reference evidence="3" key="1">
    <citation type="submission" date="2016-06" db="UniProtKB">
        <authorList>
            <consortium name="WormBaseParasite"/>
        </authorList>
    </citation>
    <scope>IDENTIFICATION</scope>
</reference>
<accession>A0A183UMH2</accession>
<name>A0A183UMH2_TOXCA</name>
<gene>
    <name evidence="1" type="ORF">TCNE_LOCUS9692</name>
</gene>
<evidence type="ECO:0000313" key="2">
    <source>
        <dbReference type="Proteomes" id="UP000050794"/>
    </source>
</evidence>